<dbReference type="SUPFAM" id="SSF48452">
    <property type="entry name" value="TPR-like"/>
    <property type="match status" value="1"/>
</dbReference>
<feature type="domain" description="Glycosyltransferase 2-like" evidence="3">
    <location>
        <begin position="635"/>
        <end position="758"/>
    </location>
</feature>
<dbReference type="PROSITE" id="PS50005">
    <property type="entry name" value="TPR"/>
    <property type="match status" value="1"/>
</dbReference>
<evidence type="ECO:0000313" key="5">
    <source>
        <dbReference type="EMBL" id="OYX31721.1"/>
    </source>
</evidence>
<proteinExistence type="predicted"/>
<dbReference type="InterPro" id="IPR019734">
    <property type="entry name" value="TPR_rpt"/>
</dbReference>
<reference evidence="5 6" key="1">
    <citation type="submission" date="2017-03" db="EMBL/GenBank/DDBJ databases">
        <title>Lifting the veil on microbial sulfur biogeochemistry in mining wastewaters.</title>
        <authorList>
            <person name="Kantor R.S."/>
            <person name="Colenbrander Nelson T."/>
            <person name="Marshall S."/>
            <person name="Bennett D."/>
            <person name="Apte S."/>
            <person name="Camacho D."/>
            <person name="Thomas B.C."/>
            <person name="Warren L.A."/>
            <person name="Banfield J.F."/>
        </authorList>
    </citation>
    <scope>NUCLEOTIDE SEQUENCE [LARGE SCALE GENOMIC DNA]</scope>
    <source>
        <strain evidence="5">32-69-9</strain>
    </source>
</reference>
<dbReference type="Pfam" id="PF00535">
    <property type="entry name" value="Glycos_transf_2"/>
    <property type="match status" value="2"/>
</dbReference>
<organism evidence="5 6">
    <name type="scientific">Brevundimonas subvibrioides</name>
    <dbReference type="NCBI Taxonomy" id="74313"/>
    <lineage>
        <taxon>Bacteria</taxon>
        <taxon>Pseudomonadati</taxon>
        <taxon>Pseudomonadota</taxon>
        <taxon>Alphaproteobacteria</taxon>
        <taxon>Caulobacterales</taxon>
        <taxon>Caulobacteraceae</taxon>
        <taxon>Brevundimonas</taxon>
    </lineage>
</organism>
<dbReference type="EMBL" id="NCEB01000029">
    <property type="protein sequence ID" value="OYX31721.1"/>
    <property type="molecule type" value="Genomic_DNA"/>
</dbReference>
<keyword evidence="1" id="KW-0802">TPR repeat</keyword>
<feature type="repeat" description="TPR" evidence="1">
    <location>
        <begin position="62"/>
        <end position="95"/>
    </location>
</feature>
<dbReference type="CDD" id="cd04186">
    <property type="entry name" value="GT_2_like_c"/>
    <property type="match status" value="1"/>
</dbReference>
<evidence type="ECO:0000259" key="3">
    <source>
        <dbReference type="Pfam" id="PF00535"/>
    </source>
</evidence>
<evidence type="ECO:0000313" key="6">
    <source>
        <dbReference type="Proteomes" id="UP000215595"/>
    </source>
</evidence>
<dbReference type="InterPro" id="IPR001173">
    <property type="entry name" value="Glyco_trans_2-like"/>
</dbReference>
<dbReference type="InterPro" id="IPR011990">
    <property type="entry name" value="TPR-like_helical_dom_sf"/>
</dbReference>
<feature type="region of interest" description="Disordered" evidence="2">
    <location>
        <begin position="914"/>
        <end position="955"/>
    </location>
</feature>
<protein>
    <submittedName>
        <fullName evidence="5">Uncharacterized protein</fullName>
    </submittedName>
</protein>
<gene>
    <name evidence="5" type="ORF">B7Z01_12220</name>
</gene>
<sequence>MKISVIRSLVDALKPPVEAVPIDTSLQESPARSAGDAARDAGDFIGAAEGYREHLKAFPNDFPIWVQLGHMLKDTNRLVEADQAYDRALALRPEDTDLLLHYGTLKRTLGKPKRAAELLMRAAEIDLSPTIAEALSASPLAKHLTEPVTKALAAQGARGLAGRLEGLFLSESAGVITLGPGHYRLISNDPWFCLRIMEAPEDAAMAGLAIRMAGTDEHGPPQGRLYLDYGHGFDPNEAIDLPPCTGTDTLDVTVALARPDLLRAVRFDPHDGSTDIRIDRIAFIADIDIEAAIDAARAAYPPEIAIEDDLTAARHALRSKGLRAKDAHRVTRLLSVPYRTRALHYEFWRRRWVEPTRDDYVRIAEMTAELPKRPTFSFVMPVYNTPVGLLQECLDSLLNQTYQDFEICVADDRSPDPAVLETLERYARRDPRIKIAARRHNGHISAASNSALALATGEWIVLVDHDDLVPDYCLFTVAWYINQHPQGRVFFSDEDKVTLSGERVQPYFKGSYDPFLMYGHNMVSHLGVYRRDLLEQIGGFRLGLEGSQDYDLLLRCAEIVGDDAVVHIPHVLYHWRAIPGSTAVSADQKGYAIHAAGAAINGHFDRRGFPLRSVQGFAPGCTGLTRTRDFTTTVSIVIPTRDHGDELQACLDSILASDHAHSEIIVIDNGTTDPASLEYLNQIEADGTARVIRHDAPFNFSEINNIGARAATGEILCFLNNDTEVLTTDWLQRARTLLAVPGVGMVGARLLYPDGTLQHFGLITGMADHKVAGAPHLGQPGDDAGYFGKARLMQQFAAVTAACMFVRAEVFAEAGGFDPDLRVAYNDVDLCLKVRAAGHKIVGDPDITLIHKESKSRGSDASGERAERLAAEAATMRDRWAQVLDNDPFYSPNLSLERGDFVVANPPRVPVPWRMERPRAAEAPSKRVKPAPPPPPWSEAPPPPSPRVQRFADLPPEVSPDVLRRRYEDLADRDDAFLLSHWESHGRAEGRIAADVALRELFLPMIDPDARLLEIGPYFTPAFKGPNVRYLDVFDAESLRTFAAAEGADPEGCPAEIHYTRGLGEAAGADFDAVFSSHAIEHQPDLVTHLQQAAAALKPGGLYWIICPDKRFCFDQKRPASTIADVLDARGRTRNTRRNVIDQVVLMDHNDPVRHWQGDHDDVSVLERERLTWALQHIEEKGEDYIDVHAWHLTPPVLRRILSTLIELEMIPFKSFRVYDTPVNRNEFMAVLARDD</sequence>
<dbReference type="GO" id="GO:0008757">
    <property type="term" value="F:S-adenosylmethionine-dependent methyltransferase activity"/>
    <property type="evidence" value="ECO:0007669"/>
    <property type="project" value="InterPro"/>
</dbReference>
<evidence type="ECO:0000256" key="2">
    <source>
        <dbReference type="SAM" id="MobiDB-lite"/>
    </source>
</evidence>
<dbReference type="InterPro" id="IPR029063">
    <property type="entry name" value="SAM-dependent_MTases_sf"/>
</dbReference>
<dbReference type="AlphaFoldDB" id="A0A258FGS6"/>
<dbReference type="SUPFAM" id="SSF53448">
    <property type="entry name" value="Nucleotide-diphospho-sugar transferases"/>
    <property type="match status" value="2"/>
</dbReference>
<comment type="caution">
    <text evidence="5">The sequence shown here is derived from an EMBL/GenBank/DDBJ whole genome shotgun (WGS) entry which is preliminary data.</text>
</comment>
<dbReference type="CDD" id="cd04184">
    <property type="entry name" value="GT2_RfbC_Mx_like"/>
    <property type="match status" value="1"/>
</dbReference>
<feature type="domain" description="Glycosyltransferase 2-like" evidence="3">
    <location>
        <begin position="377"/>
        <end position="537"/>
    </location>
</feature>
<name>A0A258FGS6_9CAUL</name>
<dbReference type="Gene3D" id="3.40.50.150">
    <property type="entry name" value="Vaccinia Virus protein VP39"/>
    <property type="match status" value="1"/>
</dbReference>
<dbReference type="Gene3D" id="3.90.550.10">
    <property type="entry name" value="Spore Coat Polysaccharide Biosynthesis Protein SpsA, Chain A"/>
    <property type="match status" value="2"/>
</dbReference>
<dbReference type="PANTHER" id="PTHR43179">
    <property type="entry name" value="RHAMNOSYLTRANSFERASE WBBL"/>
    <property type="match status" value="1"/>
</dbReference>
<dbReference type="GO" id="GO:0016757">
    <property type="term" value="F:glycosyltransferase activity"/>
    <property type="evidence" value="ECO:0007669"/>
    <property type="project" value="UniProtKB-KW"/>
</dbReference>
<accession>A0A258FGS6</accession>
<feature type="compositionally biased region" description="Pro residues" evidence="2">
    <location>
        <begin position="930"/>
        <end position="946"/>
    </location>
</feature>
<dbReference type="Gene3D" id="1.25.40.10">
    <property type="entry name" value="Tetratricopeptide repeat domain"/>
    <property type="match status" value="1"/>
</dbReference>
<dbReference type="InterPro" id="IPR013216">
    <property type="entry name" value="Methyltransf_11"/>
</dbReference>
<dbReference type="SUPFAM" id="SSF53335">
    <property type="entry name" value="S-adenosyl-L-methionine-dependent methyltransferases"/>
    <property type="match status" value="1"/>
</dbReference>
<feature type="domain" description="Methyltransferase type 11" evidence="4">
    <location>
        <begin position="1068"/>
        <end position="1104"/>
    </location>
</feature>
<dbReference type="Pfam" id="PF08241">
    <property type="entry name" value="Methyltransf_11"/>
    <property type="match status" value="1"/>
</dbReference>
<evidence type="ECO:0000256" key="1">
    <source>
        <dbReference type="PROSITE-ProRule" id="PRU00339"/>
    </source>
</evidence>
<evidence type="ECO:0000259" key="4">
    <source>
        <dbReference type="Pfam" id="PF08241"/>
    </source>
</evidence>
<dbReference type="InterPro" id="IPR029044">
    <property type="entry name" value="Nucleotide-diphossugar_trans"/>
</dbReference>
<dbReference type="Proteomes" id="UP000215595">
    <property type="component" value="Unassembled WGS sequence"/>
</dbReference>
<dbReference type="PANTHER" id="PTHR43179:SF7">
    <property type="entry name" value="RHAMNOSYLTRANSFERASE WBBL"/>
    <property type="match status" value="1"/>
</dbReference>